<evidence type="ECO:0000313" key="1">
    <source>
        <dbReference type="EMBL" id="SVE31531.1"/>
    </source>
</evidence>
<proteinExistence type="predicted"/>
<protein>
    <recommendedName>
        <fullName evidence="2">N-acetyltransferase domain-containing protein</fullName>
    </recommendedName>
</protein>
<dbReference type="SUPFAM" id="SSF55729">
    <property type="entry name" value="Acyl-CoA N-acyltransferases (Nat)"/>
    <property type="match status" value="1"/>
</dbReference>
<sequence>MKNDFFHHYQNELMRMKNLGQTDFIEIYYQKRKIILKLVDTSDETVKLMSEWRKRYRDNYFSIFEITLEKTKRWIQNDILNDPTRIQFMIFLDDKKIGNIGHGIHPKDENLVVFTSMIKSPDLIFPGLMTTIEKVYLRWIFEKLMAEKIFGELFSDNIS</sequence>
<evidence type="ECO:0008006" key="2">
    <source>
        <dbReference type="Google" id="ProtNLM"/>
    </source>
</evidence>
<gene>
    <name evidence="1" type="ORF">METZ01_LOCUS484385</name>
</gene>
<accession>A0A383CHA6</accession>
<dbReference type="AlphaFoldDB" id="A0A383CHA6"/>
<organism evidence="1">
    <name type="scientific">marine metagenome</name>
    <dbReference type="NCBI Taxonomy" id="408172"/>
    <lineage>
        <taxon>unclassified sequences</taxon>
        <taxon>metagenomes</taxon>
        <taxon>ecological metagenomes</taxon>
    </lineage>
</organism>
<reference evidence="1" key="1">
    <citation type="submission" date="2018-05" db="EMBL/GenBank/DDBJ databases">
        <authorList>
            <person name="Lanie J.A."/>
            <person name="Ng W.-L."/>
            <person name="Kazmierczak K.M."/>
            <person name="Andrzejewski T.M."/>
            <person name="Davidsen T.M."/>
            <person name="Wayne K.J."/>
            <person name="Tettelin H."/>
            <person name="Glass J.I."/>
            <person name="Rusch D."/>
            <person name="Podicherti R."/>
            <person name="Tsui H.-C.T."/>
            <person name="Winkler M.E."/>
        </authorList>
    </citation>
    <scope>NUCLEOTIDE SEQUENCE</scope>
</reference>
<dbReference type="EMBL" id="UINC01208804">
    <property type="protein sequence ID" value="SVE31531.1"/>
    <property type="molecule type" value="Genomic_DNA"/>
</dbReference>
<name>A0A383CHA6_9ZZZZ</name>
<dbReference type="InterPro" id="IPR016181">
    <property type="entry name" value="Acyl_CoA_acyltransferase"/>
</dbReference>
<feature type="non-terminal residue" evidence="1">
    <location>
        <position position="159"/>
    </location>
</feature>
<dbReference type="Gene3D" id="3.40.630.30">
    <property type="match status" value="1"/>
</dbReference>